<proteinExistence type="predicted"/>
<dbReference type="OrthoDB" id="5346740at2759"/>
<feature type="domain" description="Extracellular mutant protein 11 C-terminal" evidence="2">
    <location>
        <begin position="163"/>
        <end position="294"/>
    </location>
</feature>
<evidence type="ECO:0000256" key="1">
    <source>
        <dbReference type="SAM" id="MobiDB-lite"/>
    </source>
</evidence>
<dbReference type="GO" id="GO:0017025">
    <property type="term" value="F:TBP-class protein binding"/>
    <property type="evidence" value="ECO:0007669"/>
    <property type="project" value="TreeGrafter"/>
</dbReference>
<gene>
    <name evidence="3" type="ORF">K431DRAFT_128609</name>
</gene>
<name>A0A9P4Q5P3_9PEZI</name>
<feature type="region of interest" description="Disordered" evidence="1">
    <location>
        <begin position="42"/>
        <end position="128"/>
    </location>
</feature>
<dbReference type="PANTHER" id="PTHR28244">
    <property type="entry name" value="RNA POLYMERASE I-SPECIFIC TRANSCRIPTION INITIATION FACTOR RRN11"/>
    <property type="match status" value="1"/>
</dbReference>
<dbReference type="Proteomes" id="UP000799441">
    <property type="component" value="Unassembled WGS sequence"/>
</dbReference>
<keyword evidence="4" id="KW-1185">Reference proteome</keyword>
<protein>
    <recommendedName>
        <fullName evidence="2">Extracellular mutant protein 11 C-terminal domain-containing protein</fullName>
    </recommendedName>
</protein>
<comment type="caution">
    <text evidence="3">The sequence shown here is derived from an EMBL/GenBank/DDBJ whole genome shotgun (WGS) entry which is preliminary data.</text>
</comment>
<dbReference type="AlphaFoldDB" id="A0A9P4Q5P3"/>
<organism evidence="3 4">
    <name type="scientific">Polychaeton citri CBS 116435</name>
    <dbReference type="NCBI Taxonomy" id="1314669"/>
    <lineage>
        <taxon>Eukaryota</taxon>
        <taxon>Fungi</taxon>
        <taxon>Dikarya</taxon>
        <taxon>Ascomycota</taxon>
        <taxon>Pezizomycotina</taxon>
        <taxon>Dothideomycetes</taxon>
        <taxon>Dothideomycetidae</taxon>
        <taxon>Capnodiales</taxon>
        <taxon>Capnodiaceae</taxon>
        <taxon>Polychaeton</taxon>
    </lineage>
</organism>
<dbReference type="PANTHER" id="PTHR28244:SF3">
    <property type="entry name" value="EXTRACELLULAR MUTANT PROTEIN 11 C-TERMINAL DOMAIN-CONTAINING PROTEIN"/>
    <property type="match status" value="1"/>
</dbReference>
<dbReference type="GO" id="GO:0042790">
    <property type="term" value="P:nucleolar large rRNA transcription by RNA polymerase I"/>
    <property type="evidence" value="ECO:0007669"/>
    <property type="project" value="TreeGrafter"/>
</dbReference>
<feature type="compositionally biased region" description="Polar residues" evidence="1">
    <location>
        <begin position="42"/>
        <end position="70"/>
    </location>
</feature>
<dbReference type="GO" id="GO:0070860">
    <property type="term" value="C:RNA polymerase I core factor complex"/>
    <property type="evidence" value="ECO:0007669"/>
    <property type="project" value="TreeGrafter"/>
</dbReference>
<dbReference type="InterPro" id="IPR053029">
    <property type="entry name" value="RNA_pol_I-specific_init_factor"/>
</dbReference>
<accession>A0A9P4Q5P3</accession>
<sequence>MNPLYLTRKAQAMLQMRKVKQDALYDAKIAEAKRQIWANTSAQATARQPFTPTVLRSNSYPTTSSGNQSPVEDVIDHIHPRSNECIPITSDDRTKDGLDLEQPSEDIQAEPPTPQRSLSSSPQRDQFAQHPYTRRHPFLKEPAHSPDVHAAPTGESANYVHLDYGKAKLHTMDYADLKALPFDENPNIKPFELFNKKDEDTLSSKLELVAELSETEQKQFFASLMISEWEEAGDWFLGRFGDVFNQLKELRREMRAASLALENKCETRYMAVEEKRMGTEAALAQMRERGKKVLQSSE</sequence>
<evidence type="ECO:0000313" key="4">
    <source>
        <dbReference type="Proteomes" id="UP000799441"/>
    </source>
</evidence>
<dbReference type="Pfam" id="PF15463">
    <property type="entry name" value="ECM11"/>
    <property type="match status" value="1"/>
</dbReference>
<reference evidence="3" key="1">
    <citation type="journal article" date="2020" name="Stud. Mycol.">
        <title>101 Dothideomycetes genomes: a test case for predicting lifestyles and emergence of pathogens.</title>
        <authorList>
            <person name="Haridas S."/>
            <person name="Albert R."/>
            <person name="Binder M."/>
            <person name="Bloem J."/>
            <person name="Labutti K."/>
            <person name="Salamov A."/>
            <person name="Andreopoulos B."/>
            <person name="Baker S."/>
            <person name="Barry K."/>
            <person name="Bills G."/>
            <person name="Bluhm B."/>
            <person name="Cannon C."/>
            <person name="Castanera R."/>
            <person name="Culley D."/>
            <person name="Daum C."/>
            <person name="Ezra D."/>
            <person name="Gonzalez J."/>
            <person name="Henrissat B."/>
            <person name="Kuo A."/>
            <person name="Liang C."/>
            <person name="Lipzen A."/>
            <person name="Lutzoni F."/>
            <person name="Magnuson J."/>
            <person name="Mondo S."/>
            <person name="Nolan M."/>
            <person name="Ohm R."/>
            <person name="Pangilinan J."/>
            <person name="Park H.-J."/>
            <person name="Ramirez L."/>
            <person name="Alfaro M."/>
            <person name="Sun H."/>
            <person name="Tritt A."/>
            <person name="Yoshinaga Y."/>
            <person name="Zwiers L.-H."/>
            <person name="Turgeon B."/>
            <person name="Goodwin S."/>
            <person name="Spatafora J."/>
            <person name="Crous P."/>
            <person name="Grigoriev I."/>
        </authorList>
    </citation>
    <scope>NUCLEOTIDE SEQUENCE</scope>
    <source>
        <strain evidence="3">CBS 116435</strain>
    </source>
</reference>
<dbReference type="InterPro" id="IPR029178">
    <property type="entry name" value="Ecm11_C"/>
</dbReference>
<evidence type="ECO:0000313" key="3">
    <source>
        <dbReference type="EMBL" id="KAF2718624.1"/>
    </source>
</evidence>
<dbReference type="EMBL" id="MU003822">
    <property type="protein sequence ID" value="KAF2718624.1"/>
    <property type="molecule type" value="Genomic_DNA"/>
</dbReference>
<feature type="compositionally biased region" description="Polar residues" evidence="1">
    <location>
        <begin position="115"/>
        <end position="126"/>
    </location>
</feature>
<evidence type="ECO:0000259" key="2">
    <source>
        <dbReference type="Pfam" id="PF15463"/>
    </source>
</evidence>
<dbReference type="GO" id="GO:0001164">
    <property type="term" value="F:RNA polymerase I core promoter sequence-specific DNA binding"/>
    <property type="evidence" value="ECO:0007669"/>
    <property type="project" value="TreeGrafter"/>
</dbReference>